<sequence length="83" mass="9694">MIVEPCTYGLATSQLRWQQKQQSKQAQHSDTKSTRPKQLAKQPPMDHACTNKIHQPLKHQQSTNSRFLRYYEHPSIYTKASNL</sequence>
<proteinExistence type="predicted"/>
<accession>A0A445ANP3</accession>
<comment type="caution">
    <text evidence="2">The sequence shown here is derived from an EMBL/GenBank/DDBJ whole genome shotgun (WGS) entry which is preliminary data.</text>
</comment>
<name>A0A445ANP3_ARAHY</name>
<keyword evidence="3" id="KW-1185">Reference proteome</keyword>
<dbReference type="AlphaFoldDB" id="A0A445ANP3"/>
<dbReference type="EMBL" id="SDMP01000011">
    <property type="protein sequence ID" value="RYR28039.1"/>
    <property type="molecule type" value="Genomic_DNA"/>
</dbReference>
<organism evidence="2 3">
    <name type="scientific">Arachis hypogaea</name>
    <name type="common">Peanut</name>
    <dbReference type="NCBI Taxonomy" id="3818"/>
    <lineage>
        <taxon>Eukaryota</taxon>
        <taxon>Viridiplantae</taxon>
        <taxon>Streptophyta</taxon>
        <taxon>Embryophyta</taxon>
        <taxon>Tracheophyta</taxon>
        <taxon>Spermatophyta</taxon>
        <taxon>Magnoliopsida</taxon>
        <taxon>eudicotyledons</taxon>
        <taxon>Gunneridae</taxon>
        <taxon>Pentapetalae</taxon>
        <taxon>rosids</taxon>
        <taxon>fabids</taxon>
        <taxon>Fabales</taxon>
        <taxon>Fabaceae</taxon>
        <taxon>Papilionoideae</taxon>
        <taxon>50 kb inversion clade</taxon>
        <taxon>dalbergioids sensu lato</taxon>
        <taxon>Dalbergieae</taxon>
        <taxon>Pterocarpus clade</taxon>
        <taxon>Arachis</taxon>
    </lineage>
</organism>
<reference evidence="2 3" key="1">
    <citation type="submission" date="2019-01" db="EMBL/GenBank/DDBJ databases">
        <title>Sequencing of cultivated peanut Arachis hypogaea provides insights into genome evolution and oil improvement.</title>
        <authorList>
            <person name="Chen X."/>
        </authorList>
    </citation>
    <scope>NUCLEOTIDE SEQUENCE [LARGE SCALE GENOMIC DNA]</scope>
    <source>
        <strain evidence="3">cv. Fuhuasheng</strain>
        <tissue evidence="2">Leaves</tissue>
    </source>
</reference>
<dbReference type="Proteomes" id="UP000289738">
    <property type="component" value="Chromosome B01"/>
</dbReference>
<evidence type="ECO:0000313" key="3">
    <source>
        <dbReference type="Proteomes" id="UP000289738"/>
    </source>
</evidence>
<evidence type="ECO:0000313" key="2">
    <source>
        <dbReference type="EMBL" id="RYR28039.1"/>
    </source>
</evidence>
<gene>
    <name evidence="2" type="ORF">Ahy_B01g052136</name>
</gene>
<feature type="region of interest" description="Disordered" evidence="1">
    <location>
        <begin position="18"/>
        <end position="65"/>
    </location>
</feature>
<evidence type="ECO:0000256" key="1">
    <source>
        <dbReference type="SAM" id="MobiDB-lite"/>
    </source>
</evidence>
<protein>
    <submittedName>
        <fullName evidence="2">Uncharacterized protein</fullName>
    </submittedName>
</protein>